<evidence type="ECO:0000313" key="4">
    <source>
        <dbReference type="EMBL" id="CAJ0966899.1"/>
    </source>
</evidence>
<dbReference type="InterPro" id="IPR050439">
    <property type="entry name" value="ADAMTS_ADAMTS-like"/>
</dbReference>
<dbReference type="PANTHER" id="PTHR13723">
    <property type="entry name" value="ADAMTS A DISINTEGRIN AND METALLOPROTEASE WITH THROMBOSPONDIN MOTIFS PROTEASE"/>
    <property type="match status" value="1"/>
</dbReference>
<evidence type="ECO:0000256" key="1">
    <source>
        <dbReference type="ARBA" id="ARBA00004613"/>
    </source>
</evidence>
<evidence type="ECO:0000256" key="2">
    <source>
        <dbReference type="ARBA" id="ARBA00022525"/>
    </source>
</evidence>
<keyword evidence="5" id="KW-1185">Reference proteome</keyword>
<sequence length="239" mass="26263">MSALSCWCKVMDETSVSTKNGSPALGRWHAVLGSGTYCWTGCLWMGTGAAGTHGGMFPELRGRCLFRPFESVMTPSPTMGGNTVKVLRAKYESCSTQEKKMECPPGEKSFRDLQCEMHNFRDHHGNLKVWLPKYSGVSPRDRCKLMCQERGGSEFKVFQTKVVDGTLCGPDSLSVCVQGQCFKAGCDHILNSTKKLDKCGVCGGDGSSCRKITGSLSKCKYDAQYYFCVSAPTNTWIHK</sequence>
<comment type="caution">
    <text evidence="4">The sequence shown here is derived from an EMBL/GenBank/DDBJ whole genome shotgun (WGS) entry which is preliminary data.</text>
</comment>
<dbReference type="PANTHER" id="PTHR13723:SF41">
    <property type="entry name" value="A DISINTEGRIN AND METALLOPROTEINASE WITH THROMBOSPONDIN MOTIFS 8"/>
    <property type="match status" value="1"/>
</dbReference>
<keyword evidence="2" id="KW-0964">Secreted</keyword>
<dbReference type="InterPro" id="IPR045371">
    <property type="entry name" value="ADAMTS_CR_3"/>
</dbReference>
<dbReference type="PRINTS" id="PR01857">
    <property type="entry name" value="ADAMTSFAMILY"/>
</dbReference>
<comment type="subcellular location">
    <subcellularLocation>
        <location evidence="1">Secreted</location>
    </subcellularLocation>
</comment>
<organism evidence="4 5">
    <name type="scientific">Ranitomeya imitator</name>
    <name type="common">mimic poison frog</name>
    <dbReference type="NCBI Taxonomy" id="111125"/>
    <lineage>
        <taxon>Eukaryota</taxon>
        <taxon>Metazoa</taxon>
        <taxon>Chordata</taxon>
        <taxon>Craniata</taxon>
        <taxon>Vertebrata</taxon>
        <taxon>Euteleostomi</taxon>
        <taxon>Amphibia</taxon>
        <taxon>Batrachia</taxon>
        <taxon>Anura</taxon>
        <taxon>Neobatrachia</taxon>
        <taxon>Hyloidea</taxon>
        <taxon>Dendrobatidae</taxon>
        <taxon>Dendrobatinae</taxon>
        <taxon>Ranitomeya</taxon>
    </lineage>
</organism>
<reference evidence="4" key="1">
    <citation type="submission" date="2023-07" db="EMBL/GenBank/DDBJ databases">
        <authorList>
            <person name="Stuckert A."/>
        </authorList>
    </citation>
    <scope>NUCLEOTIDE SEQUENCE</scope>
</reference>
<dbReference type="Pfam" id="PF19236">
    <property type="entry name" value="ADAMTS_CR_3"/>
    <property type="match status" value="1"/>
</dbReference>
<evidence type="ECO:0000313" key="5">
    <source>
        <dbReference type="Proteomes" id="UP001176940"/>
    </source>
</evidence>
<proteinExistence type="predicted"/>
<accession>A0ABN9MJL8</accession>
<name>A0ABN9MJL8_9NEOB</name>
<dbReference type="InterPro" id="IPR013273">
    <property type="entry name" value="ADAMTS/ADAMTS-like"/>
</dbReference>
<dbReference type="Gene3D" id="2.60.120.830">
    <property type="match status" value="1"/>
</dbReference>
<protein>
    <recommendedName>
        <fullName evidence="3">ADAMTS/ADAMTS-like cysteine-rich domain-containing protein</fullName>
    </recommendedName>
</protein>
<gene>
    <name evidence="4" type="ORF">RIMI_LOCUS21799444</name>
</gene>
<feature type="domain" description="ADAMTS/ADAMTS-like cysteine-rich" evidence="3">
    <location>
        <begin position="142"/>
        <end position="209"/>
    </location>
</feature>
<dbReference type="EMBL" id="CAUEEQ010077882">
    <property type="protein sequence ID" value="CAJ0966899.1"/>
    <property type="molecule type" value="Genomic_DNA"/>
</dbReference>
<dbReference type="Proteomes" id="UP001176940">
    <property type="component" value="Unassembled WGS sequence"/>
</dbReference>
<evidence type="ECO:0000259" key="3">
    <source>
        <dbReference type="Pfam" id="PF19236"/>
    </source>
</evidence>